<evidence type="ECO:0000313" key="6">
    <source>
        <dbReference type="EMBL" id="KAA5316757.1"/>
    </source>
</evidence>
<feature type="domain" description="Mannosylglycerate hydrolase MGH1-like glycoside hydrolase" evidence="5">
    <location>
        <begin position="72"/>
        <end position="433"/>
    </location>
</feature>
<dbReference type="PANTHER" id="PTHR10412">
    <property type="entry name" value="MANNOSYL-OLIGOSACCHARIDE GLUCOSIDASE"/>
    <property type="match status" value="1"/>
</dbReference>
<evidence type="ECO:0000256" key="2">
    <source>
        <dbReference type="ARBA" id="ARBA00022801"/>
    </source>
</evidence>
<dbReference type="GO" id="GO:0006487">
    <property type="term" value="P:protein N-linked glycosylation"/>
    <property type="evidence" value="ECO:0007669"/>
    <property type="project" value="TreeGrafter"/>
</dbReference>
<evidence type="ECO:0000256" key="4">
    <source>
        <dbReference type="SAM" id="SignalP"/>
    </source>
</evidence>
<dbReference type="KEGG" id="bdh:GV66_02110"/>
<keyword evidence="3" id="KW-0326">Glycosidase</keyword>
<sequence length="460" mass="53161">MKKQLLIFLTICCFPFMLNAQMPERTPGNIAKYKELCRAHIYKDMKGMYREAGGALVFPFLAPGSNQYLDMLWDWDSWLSNIALRQILLENGTEKDKQEALKYEQGCILNSLHYGGMDGWIPIWIERNAPSREEMLKTRNPWKSNMHKPTLAQHAAFIVRNMNGDAEWLRDDFYTLQAFVCKYLNFHRHKATGLFYWETDEAIGVDNDPSTFYRPQGSSGSIFLNALMYRELQAMAYLAGCLNLDDIAVSFEKEAAVLKGKVQEHCWDPRDRFYYSVDLNLLPVEKPDIKGLYPGQLFLHVGQPRDYDCLIQRLSVWSGFMAMWAEIATPEQAKEIVRIHFHDTCSFNAPAGIRTLSPLEKMYNVRASGNPSSWQGPVWINVNYLVFRGLVKYGFTEEARELAEKTILLLGRDYERFGALHEYYLPDNGEPVLNKGFQNWNLLVLNMAAWLDGKPFVTEF</sequence>
<dbReference type="AlphaFoldDB" id="A0A076IY03"/>
<evidence type="ECO:0000313" key="9">
    <source>
        <dbReference type="EMBL" id="TDB09116.1"/>
    </source>
</evidence>
<proteinExistence type="inferred from homology"/>
<dbReference type="GO" id="GO:0004573">
    <property type="term" value="F:Glc3Man9GlcNAc2 oligosaccharide glucosidase activity"/>
    <property type="evidence" value="ECO:0007669"/>
    <property type="project" value="InterPro"/>
</dbReference>
<evidence type="ECO:0000313" key="11">
    <source>
        <dbReference type="Proteomes" id="UP000347681"/>
    </source>
</evidence>
<dbReference type="Proteomes" id="UP000777173">
    <property type="component" value="Unassembled WGS sequence"/>
</dbReference>
<reference evidence="8" key="3">
    <citation type="submission" date="2021-06" db="EMBL/GenBank/DDBJ databases">
        <title>Collection of gut derived symbiotic bacterial strains cultured from healthy donors.</title>
        <authorList>
            <person name="Lin H."/>
            <person name="Littmann E."/>
            <person name="Pamer E.G."/>
        </authorList>
    </citation>
    <scope>NUCLEOTIDE SEQUENCE</scope>
    <source>
        <strain evidence="8">MSK.5.10</strain>
    </source>
</reference>
<feature type="signal peptide" evidence="4">
    <location>
        <begin position="1"/>
        <end position="20"/>
    </location>
</feature>
<dbReference type="EMBL" id="VVZB01000008">
    <property type="protein sequence ID" value="KAA5381548.1"/>
    <property type="molecule type" value="Genomic_DNA"/>
</dbReference>
<dbReference type="EMBL" id="SLTX01000001">
    <property type="protein sequence ID" value="TDB09116.1"/>
    <property type="molecule type" value="Genomic_DNA"/>
</dbReference>
<dbReference type="KEGG" id="bdo:EL88_21280"/>
<dbReference type="InterPro" id="IPR004888">
    <property type="entry name" value="Glycoside_hydrolase_63"/>
</dbReference>
<protein>
    <submittedName>
        <fullName evidence="7">Glycoside hydrolase family 37</fullName>
    </submittedName>
</protein>
<gene>
    <name evidence="9" type="ORF">E1J06_17970</name>
    <name evidence="7" type="ORF">F2Y61_15110</name>
    <name evidence="6" type="ORF">F2Z07_16725</name>
    <name evidence="8" type="ORF">KSU80_20270</name>
</gene>
<evidence type="ECO:0000313" key="10">
    <source>
        <dbReference type="Proteomes" id="UP000294834"/>
    </source>
</evidence>
<keyword evidence="2 7" id="KW-0378">Hydrolase</keyword>
<feature type="chain" id="PRO_5014216647" evidence="4">
    <location>
        <begin position="21"/>
        <end position="460"/>
    </location>
</feature>
<dbReference type="EMBL" id="JAHOAX010000029">
    <property type="protein sequence ID" value="MBV3125490.1"/>
    <property type="molecule type" value="Genomic_DNA"/>
</dbReference>
<dbReference type="InterPro" id="IPR008928">
    <property type="entry name" value="6-hairpin_glycosidase_sf"/>
</dbReference>
<dbReference type="GO" id="GO:0009311">
    <property type="term" value="P:oligosaccharide metabolic process"/>
    <property type="evidence" value="ECO:0007669"/>
    <property type="project" value="InterPro"/>
</dbReference>
<dbReference type="Proteomes" id="UP000294834">
    <property type="component" value="Unassembled WGS sequence"/>
</dbReference>
<dbReference type="Gene3D" id="1.50.10.10">
    <property type="match status" value="1"/>
</dbReference>
<dbReference type="Proteomes" id="UP000347681">
    <property type="component" value="Unassembled WGS sequence"/>
</dbReference>
<keyword evidence="4" id="KW-0732">Signal</keyword>
<comment type="caution">
    <text evidence="7">The sequence shown here is derived from an EMBL/GenBank/DDBJ whole genome shotgun (WGS) entry which is preliminary data.</text>
</comment>
<dbReference type="InterPro" id="IPR054491">
    <property type="entry name" value="MGH1-like_GH"/>
</dbReference>
<evidence type="ECO:0000313" key="8">
    <source>
        <dbReference type="EMBL" id="MBV3125490.1"/>
    </source>
</evidence>
<dbReference type="EMBL" id="VVZV01000020">
    <property type="protein sequence ID" value="KAA5316757.1"/>
    <property type="molecule type" value="Genomic_DNA"/>
</dbReference>
<dbReference type="SUPFAM" id="SSF48208">
    <property type="entry name" value="Six-hairpin glycosidases"/>
    <property type="match status" value="1"/>
</dbReference>
<dbReference type="InterPro" id="IPR012341">
    <property type="entry name" value="6hp_glycosidase-like_sf"/>
</dbReference>
<evidence type="ECO:0000256" key="1">
    <source>
        <dbReference type="ARBA" id="ARBA00010833"/>
    </source>
</evidence>
<accession>A0A076IY03</accession>
<reference evidence="11 12" key="1">
    <citation type="journal article" date="2019" name="Nat. Med.">
        <title>A library of human gut bacterial isolates paired with longitudinal multiomics data enables mechanistic microbiome research.</title>
        <authorList>
            <person name="Poyet M."/>
            <person name="Groussin M."/>
            <person name="Gibbons S.M."/>
            <person name="Avila-Pacheco J."/>
            <person name="Jiang X."/>
            <person name="Kearney S.M."/>
            <person name="Perrotta A.R."/>
            <person name="Berdy B."/>
            <person name="Zhao S."/>
            <person name="Lieberman T.D."/>
            <person name="Swanson P.K."/>
            <person name="Smith M."/>
            <person name="Roesemann S."/>
            <person name="Alexander J.E."/>
            <person name="Rich S.A."/>
            <person name="Livny J."/>
            <person name="Vlamakis H."/>
            <person name="Clish C."/>
            <person name="Bullock K."/>
            <person name="Deik A."/>
            <person name="Scott J."/>
            <person name="Pierce K.A."/>
            <person name="Xavier R.J."/>
            <person name="Alm E.J."/>
        </authorList>
    </citation>
    <scope>NUCLEOTIDE SEQUENCE [LARGE SCALE GENOMIC DNA]</scope>
    <source>
        <strain evidence="6 12">BIOML-A25</strain>
        <strain evidence="7 11">BIOML-A5</strain>
    </source>
</reference>
<dbReference type="Pfam" id="PF22422">
    <property type="entry name" value="MGH1-like_GH"/>
    <property type="match status" value="1"/>
</dbReference>
<organism evidence="7 11">
    <name type="scientific">Phocaeicola dorei</name>
    <dbReference type="NCBI Taxonomy" id="357276"/>
    <lineage>
        <taxon>Bacteria</taxon>
        <taxon>Pseudomonadati</taxon>
        <taxon>Bacteroidota</taxon>
        <taxon>Bacteroidia</taxon>
        <taxon>Bacteroidales</taxon>
        <taxon>Bacteroidaceae</taxon>
        <taxon>Phocaeicola</taxon>
    </lineage>
</organism>
<dbReference type="RefSeq" id="WP_022185923.1">
    <property type="nucleotide sequence ID" value="NZ_BQOA01000001.1"/>
</dbReference>
<evidence type="ECO:0000256" key="3">
    <source>
        <dbReference type="ARBA" id="ARBA00023295"/>
    </source>
</evidence>
<evidence type="ECO:0000313" key="7">
    <source>
        <dbReference type="EMBL" id="KAA5381548.1"/>
    </source>
</evidence>
<evidence type="ECO:0000313" key="12">
    <source>
        <dbReference type="Proteomes" id="UP000481700"/>
    </source>
</evidence>
<evidence type="ECO:0000259" key="5">
    <source>
        <dbReference type="Pfam" id="PF22422"/>
    </source>
</evidence>
<dbReference type="PANTHER" id="PTHR10412:SF11">
    <property type="entry name" value="MANNOSYL-OLIGOSACCHARIDE GLUCOSIDASE"/>
    <property type="match status" value="1"/>
</dbReference>
<dbReference type="eggNOG" id="COG1626">
    <property type="taxonomic scope" value="Bacteria"/>
</dbReference>
<dbReference type="Proteomes" id="UP000481700">
    <property type="component" value="Unassembled WGS sequence"/>
</dbReference>
<name>A0A076IY03_9BACT</name>
<reference evidence="9 10" key="2">
    <citation type="journal article" date="2019" name="Nat. Microbiol.">
        <title>Genomic variation and strain-specific functional adaptation in the human gut microbiome during early life.</title>
        <authorList>
            <person name="Vatanen T."/>
            <person name="Plichta D.R."/>
            <person name="Somani J."/>
            <person name="Munch P.C."/>
            <person name="Arthur T.D."/>
            <person name="Hall A.B."/>
            <person name="Rudolf S."/>
            <person name="Oakeley E.J."/>
            <person name="Ke X."/>
            <person name="Young R.A."/>
            <person name="Haiser H.J."/>
            <person name="Kolde R."/>
            <person name="Yassour M."/>
            <person name="Luopajarvi K."/>
            <person name="Siljander H."/>
            <person name="Virtanen S.M."/>
            <person name="Ilonen J."/>
            <person name="Uibo R."/>
            <person name="Tillmann V."/>
            <person name="Mokurov S."/>
            <person name="Dorshakova N."/>
            <person name="Porter J.A."/>
            <person name="McHardy A.C."/>
            <person name="Lahdesmaki H."/>
            <person name="Vlamakis H."/>
            <person name="Huttenhower C."/>
            <person name="Knip M."/>
            <person name="Xavier R.J."/>
        </authorList>
    </citation>
    <scope>NUCLEOTIDE SEQUENCE [LARGE SCALE GENOMIC DNA]</scope>
    <source>
        <strain evidence="9 10">RJX1052</strain>
    </source>
</reference>
<comment type="similarity">
    <text evidence="1">Belongs to the glycosyl hydrolase 63 family.</text>
</comment>